<reference evidence="9" key="1">
    <citation type="journal article" date="2020" name="Stud. Mycol.">
        <title>101 Dothideomycetes genomes: a test case for predicting lifestyles and emergence of pathogens.</title>
        <authorList>
            <person name="Haridas S."/>
            <person name="Albert R."/>
            <person name="Binder M."/>
            <person name="Bloem J."/>
            <person name="Labutti K."/>
            <person name="Salamov A."/>
            <person name="Andreopoulos B."/>
            <person name="Baker S."/>
            <person name="Barry K."/>
            <person name="Bills G."/>
            <person name="Bluhm B."/>
            <person name="Cannon C."/>
            <person name="Castanera R."/>
            <person name="Culley D."/>
            <person name="Daum C."/>
            <person name="Ezra D."/>
            <person name="Gonzalez J."/>
            <person name="Henrissat B."/>
            <person name="Kuo A."/>
            <person name="Liang C."/>
            <person name="Lipzen A."/>
            <person name="Lutzoni F."/>
            <person name="Magnuson J."/>
            <person name="Mondo S."/>
            <person name="Nolan M."/>
            <person name="Ohm R."/>
            <person name="Pangilinan J."/>
            <person name="Park H.-J."/>
            <person name="Ramirez L."/>
            <person name="Alfaro M."/>
            <person name="Sun H."/>
            <person name="Tritt A."/>
            <person name="Yoshinaga Y."/>
            <person name="Zwiers L.-H."/>
            <person name="Turgeon B."/>
            <person name="Goodwin S."/>
            <person name="Spatafora J."/>
            <person name="Crous P."/>
            <person name="Grigoriev I."/>
        </authorList>
    </citation>
    <scope>NUCLEOTIDE SEQUENCE</scope>
    <source>
        <strain evidence="9">CBS 279.74</strain>
    </source>
</reference>
<evidence type="ECO:0000256" key="4">
    <source>
        <dbReference type="ARBA" id="ARBA00022827"/>
    </source>
</evidence>
<dbReference type="PANTHER" id="PTHR11748:SF116">
    <property type="entry name" value="D-LACTATE DEHYDROGENASE (CYTOCHROME) (AFU_ORTHOLOGUE AFUA_7G02560)"/>
    <property type="match status" value="1"/>
</dbReference>
<dbReference type="EC" id="1.1.2.4" evidence="6"/>
<dbReference type="InterPro" id="IPR016164">
    <property type="entry name" value="FAD-linked_Oxase-like_C"/>
</dbReference>
<keyword evidence="10" id="KW-1185">Reference proteome</keyword>
<dbReference type="Pfam" id="PF02913">
    <property type="entry name" value="FAD-oxidase_C"/>
    <property type="match status" value="1"/>
</dbReference>
<dbReference type="GO" id="GO:0005739">
    <property type="term" value="C:mitochondrion"/>
    <property type="evidence" value="ECO:0007669"/>
    <property type="project" value="TreeGrafter"/>
</dbReference>
<protein>
    <recommendedName>
        <fullName evidence="6">D-lactate dehydrogenase (cytochrome)</fullName>
        <ecNumber evidence="6">1.1.2.4</ecNumber>
    </recommendedName>
</protein>
<dbReference type="GO" id="GO:0071949">
    <property type="term" value="F:FAD binding"/>
    <property type="evidence" value="ECO:0007669"/>
    <property type="project" value="InterPro"/>
</dbReference>
<evidence type="ECO:0000256" key="2">
    <source>
        <dbReference type="ARBA" id="ARBA00008000"/>
    </source>
</evidence>
<dbReference type="Gene3D" id="3.30.70.2740">
    <property type="match status" value="1"/>
</dbReference>
<dbReference type="GO" id="GO:1903457">
    <property type="term" value="P:lactate catabolic process"/>
    <property type="evidence" value="ECO:0007669"/>
    <property type="project" value="TreeGrafter"/>
</dbReference>
<keyword evidence="4" id="KW-0274">FAD</keyword>
<name>A0A6G1K0V5_9PLEO</name>
<dbReference type="InterPro" id="IPR016169">
    <property type="entry name" value="FAD-bd_PCMH_sub2"/>
</dbReference>
<evidence type="ECO:0000256" key="1">
    <source>
        <dbReference type="ARBA" id="ARBA00001974"/>
    </source>
</evidence>
<dbReference type="GO" id="GO:0004458">
    <property type="term" value="F:D-lactate dehydrogenase (cytochrome) activity"/>
    <property type="evidence" value="ECO:0007669"/>
    <property type="project" value="UniProtKB-EC"/>
</dbReference>
<keyword evidence="3" id="KW-0285">Flavoprotein</keyword>
<dbReference type="GO" id="GO:0008720">
    <property type="term" value="F:D-lactate dehydrogenase (NAD+) activity"/>
    <property type="evidence" value="ECO:0007669"/>
    <property type="project" value="TreeGrafter"/>
</dbReference>
<dbReference type="InterPro" id="IPR016166">
    <property type="entry name" value="FAD-bd_PCMH"/>
</dbReference>
<keyword evidence="5" id="KW-0560">Oxidoreductase</keyword>
<comment type="similarity">
    <text evidence="2">Belongs to the FAD-binding oxidoreductase/transferase type 4 family.</text>
</comment>
<evidence type="ECO:0000256" key="5">
    <source>
        <dbReference type="ARBA" id="ARBA00023002"/>
    </source>
</evidence>
<comment type="cofactor">
    <cofactor evidence="1">
        <name>FAD</name>
        <dbReference type="ChEBI" id="CHEBI:57692"/>
    </cofactor>
</comment>
<gene>
    <name evidence="9" type="ORF">K504DRAFT_459466</name>
</gene>
<dbReference type="EMBL" id="MU005776">
    <property type="protein sequence ID" value="KAF2706142.1"/>
    <property type="molecule type" value="Genomic_DNA"/>
</dbReference>
<feature type="domain" description="FAD-binding PCMH-type" evidence="8">
    <location>
        <begin position="1"/>
        <end position="70"/>
    </location>
</feature>
<dbReference type="InterPro" id="IPR004113">
    <property type="entry name" value="FAD-bd_oxidored_4_C"/>
</dbReference>
<evidence type="ECO:0000313" key="9">
    <source>
        <dbReference type="EMBL" id="KAF2706142.1"/>
    </source>
</evidence>
<dbReference type="AlphaFoldDB" id="A0A6G1K0V5"/>
<accession>A0A6G1K0V5</accession>
<dbReference type="FunFam" id="1.10.45.10:FF:000001">
    <property type="entry name" value="D-lactate dehydrogenase mitochondrial"/>
    <property type="match status" value="1"/>
</dbReference>
<dbReference type="PANTHER" id="PTHR11748">
    <property type="entry name" value="D-LACTATE DEHYDROGENASE"/>
    <property type="match status" value="1"/>
</dbReference>
<evidence type="ECO:0000256" key="6">
    <source>
        <dbReference type="ARBA" id="ARBA00038897"/>
    </source>
</evidence>
<dbReference type="Gene3D" id="1.10.45.10">
    <property type="entry name" value="Vanillyl-alcohol Oxidase, Chain A, domain 4"/>
    <property type="match status" value="1"/>
</dbReference>
<evidence type="ECO:0000256" key="3">
    <source>
        <dbReference type="ARBA" id="ARBA00022630"/>
    </source>
</evidence>
<dbReference type="InterPro" id="IPR016171">
    <property type="entry name" value="Vanillyl_alc_oxidase_C-sub2"/>
</dbReference>
<organism evidence="9 10">
    <name type="scientific">Pleomassaria siparia CBS 279.74</name>
    <dbReference type="NCBI Taxonomy" id="1314801"/>
    <lineage>
        <taxon>Eukaryota</taxon>
        <taxon>Fungi</taxon>
        <taxon>Dikarya</taxon>
        <taxon>Ascomycota</taxon>
        <taxon>Pezizomycotina</taxon>
        <taxon>Dothideomycetes</taxon>
        <taxon>Pleosporomycetidae</taxon>
        <taxon>Pleosporales</taxon>
        <taxon>Pleomassariaceae</taxon>
        <taxon>Pleomassaria</taxon>
    </lineage>
</organism>
<sequence length="333" mass="35794">MSCSGTNAYRYGTIKQHILSLTLVLADGTIIKTRNRPRKSSAGYDLGSLIIGSEGTLALVTEAILKITPLPQNLHVGLVTFESLQDGVDVALGVLRSGMQLEALELADRSCMYAINRSGLAASSSSSSSSSSPLVFEEKPTLFLKVAGSAQSVREQMEFVTKLCTQHGALHTEFTHEKARIEELWGARKCLGHALVAMKQSPSDLFLSTDAAVPVSALARLVRESEALVRTQGSPAWFTASVGHVGDGNVHTAIVCPQEAKEEAEDLLDKIRRLALELDGTITGEHGIGLKLRDLLSDEVGVQGVDLMRKIKFALDPRAILNPDKVVRLEVGV</sequence>
<dbReference type="OrthoDB" id="7786253at2759"/>
<dbReference type="Proteomes" id="UP000799428">
    <property type="component" value="Unassembled WGS sequence"/>
</dbReference>
<proteinExistence type="inferred from homology"/>
<evidence type="ECO:0000256" key="7">
    <source>
        <dbReference type="ARBA" id="ARBA00051436"/>
    </source>
</evidence>
<dbReference type="PROSITE" id="PS51387">
    <property type="entry name" value="FAD_PCMH"/>
    <property type="match status" value="1"/>
</dbReference>
<evidence type="ECO:0000313" key="10">
    <source>
        <dbReference type="Proteomes" id="UP000799428"/>
    </source>
</evidence>
<dbReference type="FunFam" id="3.30.70.2740:FF:000001">
    <property type="entry name" value="D-lactate dehydrogenase mitochondrial"/>
    <property type="match status" value="1"/>
</dbReference>
<dbReference type="Gene3D" id="3.30.465.10">
    <property type="match status" value="1"/>
</dbReference>
<evidence type="ECO:0000259" key="8">
    <source>
        <dbReference type="PROSITE" id="PS51387"/>
    </source>
</evidence>
<dbReference type="SUPFAM" id="SSF55103">
    <property type="entry name" value="FAD-linked oxidases, C-terminal domain"/>
    <property type="match status" value="1"/>
</dbReference>
<comment type="catalytic activity">
    <reaction evidence="7">
        <text>(R)-lactate + 2 Fe(III)-[cytochrome c] = 2 Fe(II)-[cytochrome c] + pyruvate + 2 H(+)</text>
        <dbReference type="Rhea" id="RHEA:13521"/>
        <dbReference type="Rhea" id="RHEA-COMP:10350"/>
        <dbReference type="Rhea" id="RHEA-COMP:14399"/>
        <dbReference type="ChEBI" id="CHEBI:15361"/>
        <dbReference type="ChEBI" id="CHEBI:15378"/>
        <dbReference type="ChEBI" id="CHEBI:16004"/>
        <dbReference type="ChEBI" id="CHEBI:29033"/>
        <dbReference type="ChEBI" id="CHEBI:29034"/>
        <dbReference type="EC" id="1.1.2.4"/>
    </reaction>
</comment>